<dbReference type="Proteomes" id="UP000075304">
    <property type="component" value="Unassembled WGS sequence"/>
</dbReference>
<dbReference type="RefSeq" id="WP_041819163.1">
    <property type="nucleotide sequence ID" value="NZ_CP091468.1"/>
</dbReference>
<keyword evidence="1" id="KW-0472">Membrane</keyword>
<dbReference type="Proteomes" id="UP000075288">
    <property type="component" value="Unassembled WGS sequence"/>
</dbReference>
<keyword evidence="1" id="KW-0812">Transmembrane</keyword>
<protein>
    <recommendedName>
        <fullName evidence="6">YqzM family protein</fullName>
    </recommendedName>
</protein>
<dbReference type="EMBL" id="LQYG01000032">
    <property type="protein sequence ID" value="KYC64207.1"/>
    <property type="molecule type" value="Genomic_DNA"/>
</dbReference>
<sequence>MNEFEQDVQSKTNDVADAGAGFLISFLFFALMFIIATAADFIGR</sequence>
<accession>A0A150K3X3</accession>
<dbReference type="PATRIC" id="fig|1398.25.peg.2733"/>
<keyword evidence="1" id="KW-1133">Transmembrane helix</keyword>
<dbReference type="InterPro" id="IPR025416">
    <property type="entry name" value="YqzM"/>
</dbReference>
<evidence type="ECO:0000313" key="3">
    <source>
        <dbReference type="EMBL" id="KYC69839.1"/>
    </source>
</evidence>
<evidence type="ECO:0000256" key="1">
    <source>
        <dbReference type="SAM" id="Phobius"/>
    </source>
</evidence>
<gene>
    <name evidence="2" type="ORF">B4098_2815</name>
    <name evidence="3" type="ORF">B4099_3006</name>
</gene>
<name>A0A150K3X3_HEYCO</name>
<dbReference type="EMBL" id="LQYI01000044">
    <property type="protein sequence ID" value="KYC69839.1"/>
    <property type="molecule type" value="Genomic_DNA"/>
</dbReference>
<comment type="caution">
    <text evidence="2">The sequence shown here is derived from an EMBL/GenBank/DDBJ whole genome shotgun (WGS) entry which is preliminary data.</text>
</comment>
<evidence type="ECO:0008006" key="6">
    <source>
        <dbReference type="Google" id="ProtNLM"/>
    </source>
</evidence>
<dbReference type="Pfam" id="PF14141">
    <property type="entry name" value="YqzM"/>
    <property type="match status" value="1"/>
</dbReference>
<reference evidence="4 5" key="1">
    <citation type="submission" date="2016-01" db="EMBL/GenBank/DDBJ databases">
        <title>Genome Sequences of Twelve Sporeforming Bacillus Species Isolated from Foods.</title>
        <authorList>
            <person name="Berendsen E.M."/>
            <person name="Wells-Bennik M.H."/>
            <person name="Krawcyk A.O."/>
            <person name="De Jong A."/>
            <person name="Holsappel S."/>
            <person name="Eijlander R.T."/>
            <person name="Kuipers O.P."/>
        </authorList>
    </citation>
    <scope>NUCLEOTIDE SEQUENCE [LARGE SCALE GENOMIC DNA]</scope>
    <source>
        <strain evidence="2 4">B4098</strain>
        <strain evidence="3 5">B4099</strain>
    </source>
</reference>
<feature type="transmembrane region" description="Helical" evidence="1">
    <location>
        <begin position="20"/>
        <end position="42"/>
    </location>
</feature>
<dbReference type="AlphaFoldDB" id="A0A150K3X3"/>
<organism evidence="2 4">
    <name type="scientific">Heyndrickxia coagulans</name>
    <name type="common">Weizmannia coagulans</name>
    <dbReference type="NCBI Taxonomy" id="1398"/>
    <lineage>
        <taxon>Bacteria</taxon>
        <taxon>Bacillati</taxon>
        <taxon>Bacillota</taxon>
        <taxon>Bacilli</taxon>
        <taxon>Bacillales</taxon>
        <taxon>Bacillaceae</taxon>
        <taxon>Heyndrickxia</taxon>
    </lineage>
</organism>
<evidence type="ECO:0000313" key="2">
    <source>
        <dbReference type="EMBL" id="KYC64207.1"/>
    </source>
</evidence>
<evidence type="ECO:0000313" key="4">
    <source>
        <dbReference type="Proteomes" id="UP000075288"/>
    </source>
</evidence>
<proteinExistence type="predicted"/>
<evidence type="ECO:0000313" key="5">
    <source>
        <dbReference type="Proteomes" id="UP000075304"/>
    </source>
</evidence>